<comment type="caution">
    <text evidence="2">The sequence shown here is derived from an EMBL/GenBank/DDBJ whole genome shotgun (WGS) entry which is preliminary data.</text>
</comment>
<dbReference type="AlphaFoldDB" id="A0A7Z0DT66"/>
<dbReference type="Proteomes" id="UP000564496">
    <property type="component" value="Unassembled WGS sequence"/>
</dbReference>
<dbReference type="RefSeq" id="WP_179661753.1">
    <property type="nucleotide sequence ID" value="NZ_JACBZR010000002.1"/>
</dbReference>
<sequence>MGVEPALPARTQNRAHRRPIEPELLEIPGHDSITLVGWTGHDNTNPTQPVDYVAGLEHDSQIFTPSTASWPVALQIRNTYAGTIAALVPVYDFDGQTWTPVPGTMAGGNYATGDSRFNDLVSQLTGHDFYGAVAIHDRIE</sequence>
<accession>A0A7Z0DT66</accession>
<keyword evidence="3" id="KW-1185">Reference proteome</keyword>
<evidence type="ECO:0000256" key="1">
    <source>
        <dbReference type="SAM" id="MobiDB-lite"/>
    </source>
</evidence>
<organism evidence="2 3">
    <name type="scientific">Nocardioides panzhihuensis</name>
    <dbReference type="NCBI Taxonomy" id="860243"/>
    <lineage>
        <taxon>Bacteria</taxon>
        <taxon>Bacillati</taxon>
        <taxon>Actinomycetota</taxon>
        <taxon>Actinomycetes</taxon>
        <taxon>Propionibacteriales</taxon>
        <taxon>Nocardioidaceae</taxon>
        <taxon>Nocardioides</taxon>
    </lineage>
</organism>
<gene>
    <name evidence="2" type="ORF">BJ988_005873</name>
</gene>
<name>A0A7Z0DT66_9ACTN</name>
<evidence type="ECO:0000313" key="3">
    <source>
        <dbReference type="Proteomes" id="UP000564496"/>
    </source>
</evidence>
<protein>
    <submittedName>
        <fullName evidence="2">Uncharacterized protein</fullName>
    </submittedName>
</protein>
<evidence type="ECO:0000313" key="2">
    <source>
        <dbReference type="EMBL" id="NYI81165.1"/>
    </source>
</evidence>
<feature type="region of interest" description="Disordered" evidence="1">
    <location>
        <begin position="1"/>
        <end position="22"/>
    </location>
</feature>
<reference evidence="2 3" key="1">
    <citation type="submission" date="2020-07" db="EMBL/GenBank/DDBJ databases">
        <title>Sequencing the genomes of 1000 actinobacteria strains.</title>
        <authorList>
            <person name="Klenk H.-P."/>
        </authorList>
    </citation>
    <scope>NUCLEOTIDE SEQUENCE [LARGE SCALE GENOMIC DNA]</scope>
    <source>
        <strain evidence="2 3">DSM 26487</strain>
    </source>
</reference>
<proteinExistence type="predicted"/>
<dbReference type="EMBL" id="JACBZR010000002">
    <property type="protein sequence ID" value="NYI81165.1"/>
    <property type="molecule type" value="Genomic_DNA"/>
</dbReference>